<dbReference type="Proteomes" id="UP000561077">
    <property type="component" value="Unassembled WGS sequence"/>
</dbReference>
<gene>
    <name evidence="3" type="ORF">HLH25_08750</name>
    <name evidence="2" type="ORF">HLH26_08105</name>
</gene>
<comment type="caution">
    <text evidence="2">The sequence shown here is derived from an EMBL/GenBank/DDBJ whole genome shotgun (WGS) entry which is preliminary data.</text>
</comment>
<keyword evidence="2" id="KW-0238">DNA-binding</keyword>
<dbReference type="EMBL" id="JABEQN010000008">
    <property type="protein sequence ID" value="MBB2193730.1"/>
    <property type="molecule type" value="Genomic_DNA"/>
</dbReference>
<dbReference type="AlphaFoldDB" id="A0A7W4NUQ9"/>
<dbReference type="EMBL" id="JABEQO010000008">
    <property type="protein sequence ID" value="MBB2164503.1"/>
    <property type="molecule type" value="Genomic_DNA"/>
</dbReference>
<dbReference type="RefSeq" id="WP_182973691.1">
    <property type="nucleotide sequence ID" value="NZ_JABEQN010000008.1"/>
</dbReference>
<dbReference type="Proteomes" id="UP000540490">
    <property type="component" value="Unassembled WGS sequence"/>
</dbReference>
<evidence type="ECO:0000256" key="1">
    <source>
        <dbReference type="SAM" id="Phobius"/>
    </source>
</evidence>
<organism evidence="2 5">
    <name type="scientific">Gluconacetobacter dulcium</name>
    <dbReference type="NCBI Taxonomy" id="2729096"/>
    <lineage>
        <taxon>Bacteria</taxon>
        <taxon>Pseudomonadati</taxon>
        <taxon>Pseudomonadota</taxon>
        <taxon>Alphaproteobacteria</taxon>
        <taxon>Acetobacterales</taxon>
        <taxon>Acetobacteraceae</taxon>
        <taxon>Gluconacetobacter</taxon>
    </lineage>
</organism>
<dbReference type="InterPro" id="IPR027417">
    <property type="entry name" value="P-loop_NTPase"/>
</dbReference>
<keyword evidence="4" id="KW-1185">Reference proteome</keyword>
<dbReference type="PANTHER" id="PTHR30121">
    <property type="entry name" value="UNCHARACTERIZED PROTEIN YJGR-RELATED"/>
    <property type="match status" value="1"/>
</dbReference>
<protein>
    <submittedName>
        <fullName evidence="2">Type IV secretion system DNA-binding domain-containing protein</fullName>
    </submittedName>
</protein>
<reference evidence="4 5" key="1">
    <citation type="submission" date="2020-04" db="EMBL/GenBank/DDBJ databases">
        <title>Description of novel Gluconacetobacter.</title>
        <authorList>
            <person name="Sombolestani A."/>
        </authorList>
    </citation>
    <scope>NUCLEOTIDE SEQUENCE [LARGE SCALE GENOMIC DNA]</scope>
    <source>
        <strain evidence="3 4">LMG 1728</strain>
        <strain evidence="2 5">LMG 1731</strain>
    </source>
</reference>
<evidence type="ECO:0000313" key="5">
    <source>
        <dbReference type="Proteomes" id="UP000561077"/>
    </source>
</evidence>
<accession>A0A7W4NUQ9</accession>
<keyword evidence="1" id="KW-0472">Membrane</keyword>
<sequence length="750" mass="81965">MAVIRRQIDGPQDFHEQAGGLSYRDTRRLSQHVGELLTTSFSAVGLVALAILTAVVPALTTLTLPLAAAYAAYVMTRPVTLPLRLPANAGRKDYGNPVPDPKRPGVEIPGPPTGDWLLGWDEVTGQQIWLSGNDLTMHGVAPGATGSGKTQLIYSLLCNALAQGTGFTIVDGKASNNLPFTIMAMARRWGQEANVRIINLMVSGGDRRTNTWNMFASVNAEGMTELFLTLFVPEESKGGGGNSDHFRNRAESLIRGMAYVFVWVRDNLGVPITAETVRTMFSDIDRLRLLYSERRFSYYDADQGVACETILPEHFPTSLLNPVRDYVSETGGFSDKKDVSEQDKVREQHSYVVGGFGKTFTQMSSTLGHVFGCNVGDIDFRDIIYNRRILVVLLPSLENHPDTNRALGKAVITALRYALAAALGTSIEGDYEDLVANRPSSSKVPYPMVLDEVGQFATRGIDSMMALGRELNVFLLISFQEVGTLYATLGRDFTVPLLGNPKLKILMNVEDAGPTRQWIEESGGTMPVTVLPGYDNSSPLGLYADQQRADIREVKRVSWSDIQKLRQGQAIILFRGRRIYARLFYAGVRPEGVNRVFPTLPPVPERLASSSSPVVESVARHLAAGADLVEPERLPGLTGGLRALYSRLAIIVGEDASPLQDAEDLLTLNGEEIRPAPDPFAGLFRNLIQPAEQTPETKEPLDRSVDEALCHELVAFEMAMGASEATAKGRIVHALNLHARVTHKHRSGAA</sequence>
<dbReference type="Gene3D" id="3.40.50.300">
    <property type="entry name" value="P-loop containing nucleotide triphosphate hydrolases"/>
    <property type="match status" value="2"/>
</dbReference>
<name>A0A7W4NUQ9_9PROT</name>
<dbReference type="InterPro" id="IPR051162">
    <property type="entry name" value="T4SS_component"/>
</dbReference>
<proteinExistence type="predicted"/>
<dbReference type="SUPFAM" id="SSF52540">
    <property type="entry name" value="P-loop containing nucleoside triphosphate hydrolases"/>
    <property type="match status" value="1"/>
</dbReference>
<feature type="transmembrane region" description="Helical" evidence="1">
    <location>
        <begin position="36"/>
        <end position="59"/>
    </location>
</feature>
<evidence type="ECO:0000313" key="2">
    <source>
        <dbReference type="EMBL" id="MBB2164503.1"/>
    </source>
</evidence>
<dbReference type="PANTHER" id="PTHR30121:SF6">
    <property type="entry name" value="SLR6007 PROTEIN"/>
    <property type="match status" value="1"/>
</dbReference>
<evidence type="ECO:0000313" key="3">
    <source>
        <dbReference type="EMBL" id="MBB2193730.1"/>
    </source>
</evidence>
<dbReference type="GO" id="GO:0003677">
    <property type="term" value="F:DNA binding"/>
    <property type="evidence" value="ECO:0007669"/>
    <property type="project" value="UniProtKB-KW"/>
</dbReference>
<keyword evidence="1" id="KW-1133">Transmembrane helix</keyword>
<keyword evidence="1" id="KW-0812">Transmembrane</keyword>
<evidence type="ECO:0000313" key="4">
    <source>
        <dbReference type="Proteomes" id="UP000540490"/>
    </source>
</evidence>